<feature type="binding site" evidence="17">
    <location>
        <position position="212"/>
    </location>
    <ligand>
        <name>UDP-alpha-D-glucuronate</name>
        <dbReference type="ChEBI" id="CHEBI:58052"/>
    </ligand>
</feature>
<evidence type="ECO:0000256" key="7">
    <source>
        <dbReference type="ARBA" id="ARBA00022692"/>
    </source>
</evidence>
<feature type="compositionally biased region" description="Polar residues" evidence="22">
    <location>
        <begin position="121"/>
        <end position="130"/>
    </location>
</feature>
<evidence type="ECO:0000256" key="4">
    <source>
        <dbReference type="ARBA" id="ARBA00007706"/>
    </source>
</evidence>
<feature type="site" description="Interaction with galactose moiety of substrate glycoprotein" evidence="19">
    <location>
        <position position="362"/>
    </location>
</feature>
<comment type="similarity">
    <text evidence="4 21">Belongs to the glycosyltransferase 43 family.</text>
</comment>
<evidence type="ECO:0000256" key="18">
    <source>
        <dbReference type="PIRSR" id="PIRSR605027-3"/>
    </source>
</evidence>
<feature type="active site" description="Proton donor/acceptor" evidence="16">
    <location>
        <position position="325"/>
    </location>
</feature>
<reference evidence="23 24" key="1">
    <citation type="submission" date="2013-03" db="EMBL/GenBank/DDBJ databases">
        <authorList>
            <person name="Warren W."/>
            <person name="Wilson R.K."/>
        </authorList>
    </citation>
    <scope>NUCLEOTIDE SEQUENCE</scope>
</reference>
<gene>
    <name evidence="23" type="primary">B3GAT2</name>
</gene>
<evidence type="ECO:0000256" key="9">
    <source>
        <dbReference type="ARBA" id="ARBA00022968"/>
    </source>
</evidence>
<keyword evidence="10" id="KW-1133">Transmembrane helix</keyword>
<organism evidence="23 24">
    <name type="scientific">Macaca fascicularis</name>
    <name type="common">Crab-eating macaque</name>
    <name type="synonym">Cynomolgus monkey</name>
    <dbReference type="NCBI Taxonomy" id="9541"/>
    <lineage>
        <taxon>Eukaryota</taxon>
        <taxon>Metazoa</taxon>
        <taxon>Chordata</taxon>
        <taxon>Craniata</taxon>
        <taxon>Vertebrata</taxon>
        <taxon>Euteleostomi</taxon>
        <taxon>Mammalia</taxon>
        <taxon>Eutheria</taxon>
        <taxon>Euarchontoglires</taxon>
        <taxon>Primates</taxon>
        <taxon>Haplorrhini</taxon>
        <taxon>Catarrhini</taxon>
        <taxon>Cercopithecidae</taxon>
        <taxon>Cercopithecinae</taxon>
        <taxon>Macaca</taxon>
    </lineage>
</organism>
<dbReference type="EC" id="2.4.1.135" evidence="5 21"/>
<dbReference type="GO" id="GO:0005975">
    <property type="term" value="P:carbohydrate metabolic process"/>
    <property type="evidence" value="ECO:0007669"/>
    <property type="project" value="TreeGrafter"/>
</dbReference>
<keyword evidence="24" id="KW-1185">Reference proteome</keyword>
<keyword evidence="8 18" id="KW-0479">Metal-binding</keyword>
<evidence type="ECO:0000313" key="24">
    <source>
        <dbReference type="Proteomes" id="UP000233100"/>
    </source>
</evidence>
<dbReference type="Pfam" id="PF03360">
    <property type="entry name" value="Glyco_transf_43"/>
    <property type="match status" value="1"/>
</dbReference>
<reference evidence="23" key="3">
    <citation type="submission" date="2025-09" db="UniProtKB">
        <authorList>
            <consortium name="Ensembl"/>
        </authorList>
    </citation>
    <scope>IDENTIFICATION</scope>
</reference>
<keyword evidence="12" id="KW-0472">Membrane</keyword>
<comment type="subcellular location">
    <subcellularLocation>
        <location evidence="2 21">Golgi apparatus membrane</location>
        <topology evidence="2 21">Single-pass type II membrane protein</topology>
    </subcellularLocation>
</comment>
<evidence type="ECO:0000256" key="2">
    <source>
        <dbReference type="ARBA" id="ARBA00004323"/>
    </source>
</evidence>
<keyword evidence="13 20" id="KW-0325">Glycoprotein</keyword>
<feature type="binding site" evidence="18">
    <location>
        <position position="239"/>
    </location>
    <ligand>
        <name>Mn(2+)</name>
        <dbReference type="ChEBI" id="CHEBI:29035"/>
    </ligand>
</feature>
<keyword evidence="9 21" id="KW-0735">Signal-anchor</keyword>
<dbReference type="PANTHER" id="PTHR10896">
    <property type="entry name" value="GALACTOSYLGALACTOSYLXYLOSYLPROTEIN 3-BETA-GLUCURONOSYLTRANSFERASE BETA-1,3-GLUCURONYLTRANSFERASE"/>
    <property type="match status" value="1"/>
</dbReference>
<dbReference type="GO" id="GO:0000139">
    <property type="term" value="C:Golgi membrane"/>
    <property type="evidence" value="ECO:0007669"/>
    <property type="project" value="UniProtKB-SubCell"/>
</dbReference>
<dbReference type="FunFam" id="3.90.550.10:FF:000010">
    <property type="entry name" value="Galactosylgalactosylxylosylprotein 3-beta-glucuronosyltransferase"/>
    <property type="match status" value="1"/>
</dbReference>
<accession>A0A7N9D7T7</accession>
<dbReference type="Ensembl" id="ENSMFAT00000073612.1">
    <property type="protein sequence ID" value="ENSMFAP00000060046.1"/>
    <property type="gene ID" value="ENSMFAG00000064443.1"/>
</dbReference>
<dbReference type="SUPFAM" id="SSF53448">
    <property type="entry name" value="Nucleotide-diphospho-sugar transferases"/>
    <property type="match status" value="1"/>
</dbReference>
<evidence type="ECO:0000256" key="17">
    <source>
        <dbReference type="PIRSR" id="PIRSR605027-2"/>
    </source>
</evidence>
<comment type="catalytic activity">
    <reaction evidence="15 21">
        <text>3-O-(beta-D-galactosyl-(1-&gt;3)-beta-D-galactosyl-(1-&gt;4)-beta-D-xylosyl)-L-seryl-[protein] + UDP-alpha-D-glucuronate = 3-O-(beta-D-GlcA-(1-&gt;3)-beta-D-Gal-(1-&gt;3)-beta-D-Gal-(1-&gt;4)-beta-D-Xyl)-L-seryl-[protein] + UDP + H(+)</text>
        <dbReference type="Rhea" id="RHEA:24168"/>
        <dbReference type="Rhea" id="RHEA-COMP:12571"/>
        <dbReference type="Rhea" id="RHEA-COMP:12573"/>
        <dbReference type="ChEBI" id="CHEBI:15378"/>
        <dbReference type="ChEBI" id="CHEBI:58052"/>
        <dbReference type="ChEBI" id="CHEBI:58223"/>
        <dbReference type="ChEBI" id="CHEBI:132090"/>
        <dbReference type="ChEBI" id="CHEBI:132093"/>
        <dbReference type="EC" id="2.4.1.135"/>
    </reaction>
</comment>
<feature type="site" description="Interaction with galactose moiety of substrate glycoprotein" evidence="19">
    <location>
        <position position="270"/>
    </location>
</feature>
<feature type="binding site" evidence="17">
    <location>
        <begin position="237"/>
        <end position="239"/>
    </location>
    <ligand>
        <name>UDP-alpha-D-glucuronate</name>
        <dbReference type="ChEBI" id="CHEBI:58052"/>
    </ligand>
</feature>
<dbReference type="Proteomes" id="UP000233100">
    <property type="component" value="Chromosome 4"/>
</dbReference>
<dbReference type="InterPro" id="IPR029044">
    <property type="entry name" value="Nucleotide-diphossugar_trans"/>
</dbReference>
<evidence type="ECO:0000256" key="11">
    <source>
        <dbReference type="ARBA" id="ARBA00023034"/>
    </source>
</evidence>
<evidence type="ECO:0000256" key="21">
    <source>
        <dbReference type="RuleBase" id="RU363127"/>
    </source>
</evidence>
<dbReference type="GO" id="GO:0046872">
    <property type="term" value="F:metal ion binding"/>
    <property type="evidence" value="ECO:0007669"/>
    <property type="project" value="UniProtKB-KW"/>
</dbReference>
<evidence type="ECO:0000256" key="20">
    <source>
        <dbReference type="PIRSR" id="PIRSR605027-6"/>
    </source>
</evidence>
<sequence>APRLQVSAAPSAPWTAHPSPLPKCWLRRRPSCALGSLGSPFSGVSARPGSVHHEVRPVHPLLHPPALDPNCHHHARRGHAQAGASPHPAPLLLSLRGGPRGARLPLRRGGPAHGTQKRNQSRPQPQSEPQLPTIYAITPTYSRPVQKAELTRLANTFRQVAQLHWILVEDAAARSELVSRFLARAGLPSTHLHVPTPRRYKRPGLPRATEQRNAGLAWLRQRHQHQRAQPGVLFFADDDNTYSLELFQEMRTTRKVSVWPVGLVGGRRYERPLVENGKVVGWYTGWRADRPFAIDMAGFAVSLQVILSNPKAVFKRRGSQPGMQESDFLKQITTVEELEPKANNCTKVLVWHTRTEKVNLANEPKYRLDTVKIEV</sequence>
<evidence type="ECO:0000256" key="8">
    <source>
        <dbReference type="ARBA" id="ARBA00022723"/>
    </source>
</evidence>
<evidence type="ECO:0000256" key="3">
    <source>
        <dbReference type="ARBA" id="ARBA00004922"/>
    </source>
</evidence>
<comment type="pathway">
    <text evidence="3 21">Protein modification; protein glycosylation.</text>
</comment>
<keyword evidence="14 18" id="KW-0464">Manganese</keyword>
<evidence type="ECO:0000313" key="23">
    <source>
        <dbReference type="Ensembl" id="ENSMFAP00000060046.1"/>
    </source>
</evidence>
<evidence type="ECO:0000256" key="16">
    <source>
        <dbReference type="PIRSR" id="PIRSR605027-1"/>
    </source>
</evidence>
<protein>
    <recommendedName>
        <fullName evidence="5 21">Galactosylgalactosylxylosylprotein 3-beta-glucuronosyltransferase</fullName>
        <ecNumber evidence="5 21">2.4.1.135</ecNumber>
    </recommendedName>
</protein>
<dbReference type="AlphaFoldDB" id="A0A7N9D7T7"/>
<dbReference type="GO" id="GO:0050650">
    <property type="term" value="P:chondroitin sulfate proteoglycan biosynthetic process"/>
    <property type="evidence" value="ECO:0007669"/>
    <property type="project" value="TreeGrafter"/>
</dbReference>
<feature type="binding site" evidence="17">
    <location>
        <position position="207"/>
    </location>
    <ligand>
        <name>UDP-alpha-D-glucuronate</name>
        <dbReference type="ChEBI" id="CHEBI:58052"/>
    </ligand>
</feature>
<feature type="region of interest" description="Disordered" evidence="22">
    <location>
        <begin position="63"/>
        <end position="131"/>
    </location>
</feature>
<evidence type="ECO:0000256" key="22">
    <source>
        <dbReference type="SAM" id="MobiDB-lite"/>
    </source>
</evidence>
<dbReference type="GO" id="GO:0015018">
    <property type="term" value="F:galactosylgalactosylxylosylprotein 3-beta-glucuronosyltransferase activity"/>
    <property type="evidence" value="ECO:0007669"/>
    <property type="project" value="UniProtKB-UniRule"/>
</dbReference>
<evidence type="ECO:0000256" key="12">
    <source>
        <dbReference type="ARBA" id="ARBA00023136"/>
    </source>
</evidence>
<dbReference type="InterPro" id="IPR005027">
    <property type="entry name" value="Glyco_trans_43"/>
</dbReference>
<keyword evidence="11 21" id="KW-0333">Golgi apparatus</keyword>
<feature type="binding site" evidence="17">
    <location>
        <position position="170"/>
    </location>
    <ligand>
        <name>UDP-alpha-D-glucuronate</name>
        <dbReference type="ChEBI" id="CHEBI:58052"/>
    </ligand>
</feature>
<name>A0A7N9D7T7_MACFA</name>
<feature type="glycosylation site" description="N-linked (GlcNAc...) asparagine" evidence="20">
    <location>
        <position position="344"/>
    </location>
</feature>
<dbReference type="UniPathway" id="UPA00378"/>
<proteinExistence type="inferred from homology"/>
<comment type="cofactor">
    <cofactor evidence="1 18 21">
        <name>Mn(2+)</name>
        <dbReference type="ChEBI" id="CHEBI:29035"/>
    </cofactor>
</comment>
<dbReference type="GeneTree" id="ENSGT00940000159583"/>
<evidence type="ECO:0000256" key="13">
    <source>
        <dbReference type="ARBA" id="ARBA00023180"/>
    </source>
</evidence>
<feature type="compositionally biased region" description="Low complexity" evidence="22">
    <location>
        <begin position="80"/>
        <end position="109"/>
    </location>
</feature>
<keyword evidence="7" id="KW-0812">Transmembrane</keyword>
<evidence type="ECO:0000256" key="14">
    <source>
        <dbReference type="ARBA" id="ARBA00023211"/>
    </source>
</evidence>
<feature type="binding site" evidence="17">
    <location>
        <begin position="139"/>
        <end position="141"/>
    </location>
    <ligand>
        <name>UDP-alpha-D-glucuronate</name>
        <dbReference type="ChEBI" id="CHEBI:58052"/>
    </ligand>
</feature>
<feature type="binding site" evidence="17">
    <location>
        <begin position="352"/>
        <end position="354"/>
    </location>
    <ligand>
        <name>UDP-alpha-D-glucuronate</name>
        <dbReference type="ChEBI" id="CHEBI:58052"/>
    </ligand>
</feature>
<feature type="region of interest" description="Disordered" evidence="22">
    <location>
        <begin position="1"/>
        <end position="20"/>
    </location>
</feature>
<evidence type="ECO:0000256" key="19">
    <source>
        <dbReference type="PIRSR" id="PIRSR605027-4"/>
    </source>
</evidence>
<evidence type="ECO:0000256" key="15">
    <source>
        <dbReference type="ARBA" id="ARBA00047979"/>
    </source>
</evidence>
<evidence type="ECO:0000256" key="6">
    <source>
        <dbReference type="ARBA" id="ARBA00022679"/>
    </source>
</evidence>
<dbReference type="PANTHER" id="PTHR10896:SF8">
    <property type="entry name" value="GALACTOSYLGALACTOSYLXYLOSYLPROTEIN 3-BETA-GLUCURONOSYLTRANSFERASE 2"/>
    <property type="match status" value="1"/>
</dbReference>
<evidence type="ECO:0000256" key="10">
    <source>
        <dbReference type="ARBA" id="ARBA00022989"/>
    </source>
</evidence>
<dbReference type="CDD" id="cd00218">
    <property type="entry name" value="GlcAT-I"/>
    <property type="match status" value="1"/>
</dbReference>
<dbReference type="Gene3D" id="3.90.550.10">
    <property type="entry name" value="Spore Coat Polysaccharide Biosynthesis Protein SpsA, Chain A"/>
    <property type="match status" value="1"/>
</dbReference>
<evidence type="ECO:0000256" key="1">
    <source>
        <dbReference type="ARBA" id="ARBA00001936"/>
    </source>
</evidence>
<evidence type="ECO:0000256" key="5">
    <source>
        <dbReference type="ARBA" id="ARBA00012641"/>
    </source>
</evidence>
<reference evidence="23" key="2">
    <citation type="submission" date="2025-08" db="UniProtKB">
        <authorList>
            <consortium name="Ensembl"/>
        </authorList>
    </citation>
    <scope>IDENTIFICATION</scope>
</reference>
<keyword evidence="6 21" id="KW-0808">Transferase</keyword>